<keyword evidence="2" id="KW-1185">Reference proteome</keyword>
<dbReference type="AlphaFoldDB" id="A0A061FNK1"/>
<dbReference type="Gramene" id="EOY18641">
    <property type="protein sequence ID" value="EOY18641"/>
    <property type="gene ID" value="TCM_043140"/>
</dbReference>
<dbReference type="Proteomes" id="UP000026915">
    <property type="component" value="Chromosome 10"/>
</dbReference>
<proteinExistence type="predicted"/>
<accession>A0A061FNK1</accession>
<dbReference type="HOGENOM" id="CLU_2517130_0_0_1"/>
<sequence>MPNENRWTDSVAIWRKVKRGKVEEFWYCRRPPHRTVHWYQTPNTPLTFYLFIFSDAKNISLYIACQSITSNSFQKKKKLKLKSQK</sequence>
<evidence type="ECO:0000313" key="1">
    <source>
        <dbReference type="EMBL" id="EOY18641.1"/>
    </source>
</evidence>
<reference evidence="1 2" key="1">
    <citation type="journal article" date="2013" name="Genome Biol.">
        <title>The genome sequence of the most widely cultivated cacao type and its use to identify candidate genes regulating pod color.</title>
        <authorList>
            <person name="Motamayor J.C."/>
            <person name="Mockaitis K."/>
            <person name="Schmutz J."/>
            <person name="Haiminen N."/>
            <person name="Iii D.L."/>
            <person name="Cornejo O."/>
            <person name="Findley S.D."/>
            <person name="Zheng P."/>
            <person name="Utro F."/>
            <person name="Royaert S."/>
            <person name="Saski C."/>
            <person name="Jenkins J."/>
            <person name="Podicheti R."/>
            <person name="Zhao M."/>
            <person name="Scheffler B.E."/>
            <person name="Stack J.C."/>
            <person name="Feltus F.A."/>
            <person name="Mustiga G.M."/>
            <person name="Amores F."/>
            <person name="Phillips W."/>
            <person name="Marelli J.P."/>
            <person name="May G.D."/>
            <person name="Shapiro H."/>
            <person name="Ma J."/>
            <person name="Bustamante C.D."/>
            <person name="Schnell R.J."/>
            <person name="Main D."/>
            <person name="Gilbert D."/>
            <person name="Parida L."/>
            <person name="Kuhn D.N."/>
        </authorList>
    </citation>
    <scope>NUCLEOTIDE SEQUENCE [LARGE SCALE GENOMIC DNA]</scope>
    <source>
        <strain evidence="2">cv. Matina 1-6</strain>
    </source>
</reference>
<organism evidence="1 2">
    <name type="scientific">Theobroma cacao</name>
    <name type="common">Cacao</name>
    <name type="synonym">Cocoa</name>
    <dbReference type="NCBI Taxonomy" id="3641"/>
    <lineage>
        <taxon>Eukaryota</taxon>
        <taxon>Viridiplantae</taxon>
        <taxon>Streptophyta</taxon>
        <taxon>Embryophyta</taxon>
        <taxon>Tracheophyta</taxon>
        <taxon>Spermatophyta</taxon>
        <taxon>Magnoliopsida</taxon>
        <taxon>eudicotyledons</taxon>
        <taxon>Gunneridae</taxon>
        <taxon>Pentapetalae</taxon>
        <taxon>rosids</taxon>
        <taxon>malvids</taxon>
        <taxon>Malvales</taxon>
        <taxon>Malvaceae</taxon>
        <taxon>Byttnerioideae</taxon>
        <taxon>Theobroma</taxon>
    </lineage>
</organism>
<gene>
    <name evidence="1" type="ORF">TCM_043140</name>
</gene>
<name>A0A061FNK1_THECC</name>
<evidence type="ECO:0000313" key="2">
    <source>
        <dbReference type="Proteomes" id="UP000026915"/>
    </source>
</evidence>
<dbReference type="EMBL" id="CM001888">
    <property type="protein sequence ID" value="EOY18641.1"/>
    <property type="molecule type" value="Genomic_DNA"/>
</dbReference>
<dbReference type="InParanoid" id="A0A061FNK1"/>
<protein>
    <submittedName>
        <fullName evidence="1">Uncharacterized protein</fullName>
    </submittedName>
</protein>